<evidence type="ECO:0000313" key="11">
    <source>
        <dbReference type="EMBL" id="VFK53933.1"/>
    </source>
</evidence>
<proteinExistence type="predicted"/>
<evidence type="ECO:0000256" key="8">
    <source>
        <dbReference type="SAM" id="MobiDB-lite"/>
    </source>
</evidence>
<dbReference type="PRINTS" id="PR00344">
    <property type="entry name" value="BCTRLSENSOR"/>
</dbReference>
<dbReference type="PROSITE" id="PS50110">
    <property type="entry name" value="RESPONSE_REGULATORY"/>
    <property type="match status" value="1"/>
</dbReference>
<dbReference type="InterPro" id="IPR050980">
    <property type="entry name" value="2C_sensor_his_kinase"/>
</dbReference>
<reference evidence="11" key="1">
    <citation type="submission" date="2019-02" db="EMBL/GenBank/DDBJ databases">
        <authorList>
            <person name="Gruber-Vodicka R. H."/>
            <person name="Seah K. B. B."/>
        </authorList>
    </citation>
    <scope>NUCLEOTIDE SEQUENCE</scope>
    <source>
        <strain evidence="12">BECK_BY2</strain>
        <strain evidence="11">BECK_BY3</strain>
    </source>
</reference>
<evidence type="ECO:0000256" key="4">
    <source>
        <dbReference type="ARBA" id="ARBA00022741"/>
    </source>
</evidence>
<dbReference type="InterPro" id="IPR003594">
    <property type="entry name" value="HATPase_dom"/>
</dbReference>
<dbReference type="GO" id="GO:0005524">
    <property type="term" value="F:ATP binding"/>
    <property type="evidence" value="ECO:0007669"/>
    <property type="project" value="UniProtKB-KW"/>
</dbReference>
<dbReference type="PROSITE" id="PS50109">
    <property type="entry name" value="HIS_KIN"/>
    <property type="match status" value="1"/>
</dbReference>
<keyword evidence="4" id="KW-0547">Nucleotide-binding</keyword>
<dbReference type="GO" id="GO:0005886">
    <property type="term" value="C:plasma membrane"/>
    <property type="evidence" value="ECO:0007669"/>
    <property type="project" value="TreeGrafter"/>
</dbReference>
<evidence type="ECO:0000259" key="9">
    <source>
        <dbReference type="PROSITE" id="PS50109"/>
    </source>
</evidence>
<evidence type="ECO:0000313" key="12">
    <source>
        <dbReference type="EMBL" id="VFK55861.1"/>
    </source>
</evidence>
<keyword evidence="5 11" id="KW-0418">Kinase</keyword>
<dbReference type="Pfam" id="PF02518">
    <property type="entry name" value="HATPase_c"/>
    <property type="match status" value="1"/>
</dbReference>
<keyword evidence="7" id="KW-0597">Phosphoprotein</keyword>
<dbReference type="SUPFAM" id="SSF55874">
    <property type="entry name" value="ATPase domain of HSP90 chaperone/DNA topoisomerase II/histidine kinase"/>
    <property type="match status" value="1"/>
</dbReference>
<dbReference type="EMBL" id="CAADFV010000034">
    <property type="protein sequence ID" value="VFK55861.1"/>
    <property type="molecule type" value="Genomic_DNA"/>
</dbReference>
<comment type="catalytic activity">
    <reaction evidence="1">
        <text>ATP + protein L-histidine = ADP + protein N-phospho-L-histidine.</text>
        <dbReference type="EC" id="2.7.13.3"/>
    </reaction>
</comment>
<keyword evidence="3" id="KW-0808">Transferase</keyword>
<sequence length="804" mass="90252">MMTTNPLLSPNPVPETDLAGRILRARIKKVHLDNCDLDLLNDDGSVIAQGRLYQANSLAWDDARLLKDISDYRQGNLLDAVYLRRQRHEEGQPLWYVHERWGKYNPWEELALREGDITTGIIARSIVSARSGEQVGYLVQLDVRAPIRVSKSGIIDASDRVQPDIEVLLPNGELPWADGSLDERPSNAQIGRMSLAIGDPIQAMVREIRMPPNDPVVSLTRLIHHQDAIAEKTLKHRSNLASWRFWGFLGKDKPKGISEKDVQEFTPGDRLYAGRRFLLVDDSLATLTALSDLLSLMGAEVHAIQVHAGRFSEAVDEVLAAFEDGNFDLALIDNNLPGQNLGQRLIHRAYAQLDNTDPARFVLITADNVQIPKGDVREKLRACNTMGFAQRPLSHASLQRLLAGEEIWEEKKSAADTDQPTEYSPASEASTTPRELLEMIARQTGIYFALLVRASREIQAQDLLAVGNTPFTWDKFPDVVAKTDLHLLIDRRIEQLDILSQEGGNESLRSGLDGRSHWRILNFGGTRWIFGIGYTPNMDIHAQLPLWSAALGTAVDAEGWQSWGRHVSSFVQSGLAHQSLSHEVIHLESEFHDLVFVLEDRIEELKPGAELKSKEKKYLAAKVAALRRNNDDLLAFSKYQLQGQALRHREVFLPDAVAAIKRTIASECRKAQVGLHITDPPPLALPLPNAALVLPVVNLLLNAAKHHYRQENRRVELLFSLEERDNEPFLVMDVRDNGPGLTRTALERLWQPGFSSAPDRDQRHGIGLWLSRQLLEEAGGTLELYEHWRGIGSCFRLRFPLHLG</sequence>
<dbReference type="InterPro" id="IPR001789">
    <property type="entry name" value="Sig_transdc_resp-reg_receiver"/>
</dbReference>
<dbReference type="Gene3D" id="3.30.565.10">
    <property type="entry name" value="Histidine kinase-like ATPase, C-terminal domain"/>
    <property type="match status" value="1"/>
</dbReference>
<feature type="compositionally biased region" description="Polar residues" evidence="8">
    <location>
        <begin position="416"/>
        <end position="430"/>
    </location>
</feature>
<feature type="region of interest" description="Disordered" evidence="8">
    <location>
        <begin position="410"/>
        <end position="430"/>
    </location>
</feature>
<keyword evidence="6" id="KW-0067">ATP-binding</keyword>
<evidence type="ECO:0000256" key="2">
    <source>
        <dbReference type="ARBA" id="ARBA00012438"/>
    </source>
</evidence>
<gene>
    <name evidence="12" type="ORF">BECKTUN1418E_GA0071001_10347</name>
    <name evidence="11" type="ORF">BECKTUN1418F_GA0071002_10337</name>
</gene>
<dbReference type="InterPro" id="IPR011006">
    <property type="entry name" value="CheY-like_superfamily"/>
</dbReference>
<dbReference type="EC" id="2.7.13.3" evidence="2"/>
<evidence type="ECO:0000256" key="5">
    <source>
        <dbReference type="ARBA" id="ARBA00022777"/>
    </source>
</evidence>
<dbReference type="InterPro" id="IPR005467">
    <property type="entry name" value="His_kinase_dom"/>
</dbReference>
<feature type="domain" description="Histidine kinase" evidence="9">
    <location>
        <begin position="579"/>
        <end position="803"/>
    </location>
</feature>
<evidence type="ECO:0000259" key="10">
    <source>
        <dbReference type="PROSITE" id="PS50110"/>
    </source>
</evidence>
<evidence type="ECO:0000256" key="6">
    <source>
        <dbReference type="ARBA" id="ARBA00022840"/>
    </source>
</evidence>
<dbReference type="SMART" id="SM00387">
    <property type="entry name" value="HATPase_c"/>
    <property type="match status" value="1"/>
</dbReference>
<dbReference type="EMBL" id="CAADFY010000033">
    <property type="protein sequence ID" value="VFK53933.1"/>
    <property type="molecule type" value="Genomic_DNA"/>
</dbReference>
<dbReference type="SUPFAM" id="SSF52172">
    <property type="entry name" value="CheY-like"/>
    <property type="match status" value="1"/>
</dbReference>
<name>A0A450ZJD5_9GAMM</name>
<evidence type="ECO:0000256" key="1">
    <source>
        <dbReference type="ARBA" id="ARBA00000085"/>
    </source>
</evidence>
<protein>
    <recommendedName>
        <fullName evidence="2">histidine kinase</fullName>
        <ecNumber evidence="2">2.7.13.3</ecNumber>
    </recommendedName>
</protein>
<dbReference type="GO" id="GO:0000155">
    <property type="term" value="F:phosphorelay sensor kinase activity"/>
    <property type="evidence" value="ECO:0007669"/>
    <property type="project" value="TreeGrafter"/>
</dbReference>
<dbReference type="PANTHER" id="PTHR44936">
    <property type="entry name" value="SENSOR PROTEIN CREC"/>
    <property type="match status" value="1"/>
</dbReference>
<accession>A0A450ZJD5</accession>
<dbReference type="PANTHER" id="PTHR44936:SF10">
    <property type="entry name" value="SENSOR PROTEIN RSTB"/>
    <property type="match status" value="1"/>
</dbReference>
<evidence type="ECO:0000256" key="7">
    <source>
        <dbReference type="PROSITE-ProRule" id="PRU00169"/>
    </source>
</evidence>
<organism evidence="11">
    <name type="scientific">Candidatus Kentrum sp. TUN</name>
    <dbReference type="NCBI Taxonomy" id="2126343"/>
    <lineage>
        <taxon>Bacteria</taxon>
        <taxon>Pseudomonadati</taxon>
        <taxon>Pseudomonadota</taxon>
        <taxon>Gammaproteobacteria</taxon>
        <taxon>Candidatus Kentrum</taxon>
    </lineage>
</organism>
<evidence type="ECO:0000256" key="3">
    <source>
        <dbReference type="ARBA" id="ARBA00022679"/>
    </source>
</evidence>
<feature type="modified residue" description="4-aspartylphosphate" evidence="7">
    <location>
        <position position="333"/>
    </location>
</feature>
<dbReference type="InterPro" id="IPR036890">
    <property type="entry name" value="HATPase_C_sf"/>
</dbReference>
<dbReference type="Gene3D" id="3.40.50.2300">
    <property type="match status" value="1"/>
</dbReference>
<feature type="domain" description="Response regulatory" evidence="10">
    <location>
        <begin position="276"/>
        <end position="406"/>
    </location>
</feature>
<dbReference type="InterPro" id="IPR004358">
    <property type="entry name" value="Sig_transdc_His_kin-like_C"/>
</dbReference>
<dbReference type="AlphaFoldDB" id="A0A450ZJD5"/>